<name>A0A139N3X0_STRCR</name>
<keyword evidence="1" id="KW-0812">Transmembrane</keyword>
<dbReference type="EMBL" id="LQRD01000020">
    <property type="protein sequence ID" value="KXT70735.1"/>
    <property type="molecule type" value="Genomic_DNA"/>
</dbReference>
<organism evidence="2 3">
    <name type="scientific">Streptococcus cristatus</name>
    <dbReference type="NCBI Taxonomy" id="45634"/>
    <lineage>
        <taxon>Bacteria</taxon>
        <taxon>Bacillati</taxon>
        <taxon>Bacillota</taxon>
        <taxon>Bacilli</taxon>
        <taxon>Lactobacillales</taxon>
        <taxon>Streptococcaceae</taxon>
        <taxon>Streptococcus</taxon>
    </lineage>
</organism>
<dbReference type="AlphaFoldDB" id="A0A139N3X0"/>
<evidence type="ECO:0000313" key="3">
    <source>
        <dbReference type="Proteomes" id="UP000070377"/>
    </source>
</evidence>
<evidence type="ECO:0000313" key="2">
    <source>
        <dbReference type="EMBL" id="KXT70735.1"/>
    </source>
</evidence>
<gene>
    <name evidence="2" type="ORF">SCRDD08_00495</name>
</gene>
<keyword evidence="1" id="KW-1133">Transmembrane helix</keyword>
<reference evidence="2 3" key="1">
    <citation type="submission" date="2016-01" db="EMBL/GenBank/DDBJ databases">
        <title>Highly variable Streptococcus oralis are common among viridans streptococci isolated from primates.</title>
        <authorList>
            <person name="Denapaite D."/>
            <person name="Rieger M."/>
            <person name="Koendgen S."/>
            <person name="Brueckner R."/>
            <person name="Ochigava I."/>
            <person name="Kappeler P."/>
            <person name="Maetz-Rensing K."/>
            <person name="Leendertz F."/>
            <person name="Hakenbeck R."/>
        </authorList>
    </citation>
    <scope>NUCLEOTIDE SEQUENCE [LARGE SCALE GENOMIC DNA]</scope>
    <source>
        <strain evidence="2 3">DD08</strain>
    </source>
</reference>
<feature type="transmembrane region" description="Helical" evidence="1">
    <location>
        <begin position="151"/>
        <end position="172"/>
    </location>
</feature>
<sequence>MKKLIIVCDEKHRKYGDYLSQLISLEDDTEDCVVGIKDGEVATQVWSEKEYQSNAPQISSSQYILFIGESKLIKEKGLHMKAVFSKYGMRYGWLGKQAILTVEESISVKEYDEFLNFALDNQADIERLVEKKENKSFVDKVKENPMVGAKVAGIAALGVLGGAVGLSPIIGLKIKRTIDLKKGIREQQYSCAIIKFYLEGLSAFLGM</sequence>
<proteinExistence type="predicted"/>
<dbReference type="RefSeq" id="WP_061422297.1">
    <property type="nucleotide sequence ID" value="NZ_KQ969062.1"/>
</dbReference>
<accession>A0A139N3X0</accession>
<dbReference type="PATRIC" id="fig|45634.12.peg.513"/>
<protein>
    <submittedName>
        <fullName evidence="2">Uncharacterized protein</fullName>
    </submittedName>
</protein>
<dbReference type="Proteomes" id="UP000070377">
    <property type="component" value="Unassembled WGS sequence"/>
</dbReference>
<comment type="caution">
    <text evidence="2">The sequence shown here is derived from an EMBL/GenBank/DDBJ whole genome shotgun (WGS) entry which is preliminary data.</text>
</comment>
<evidence type="ECO:0000256" key="1">
    <source>
        <dbReference type="SAM" id="Phobius"/>
    </source>
</evidence>
<keyword evidence="1" id="KW-0472">Membrane</keyword>